<proteinExistence type="predicted"/>
<accession>A0AAD2GV34</accession>
<dbReference type="InterPro" id="IPR000999">
    <property type="entry name" value="RNase_III_dom"/>
</dbReference>
<dbReference type="PANTHER" id="PTHR14950:SF37">
    <property type="entry name" value="ENDORIBONUCLEASE DICER"/>
    <property type="match status" value="1"/>
</dbReference>
<organism evidence="3 4">
    <name type="scientific">Mycena citricolor</name>
    <dbReference type="NCBI Taxonomy" id="2018698"/>
    <lineage>
        <taxon>Eukaryota</taxon>
        <taxon>Fungi</taxon>
        <taxon>Dikarya</taxon>
        <taxon>Basidiomycota</taxon>
        <taxon>Agaricomycotina</taxon>
        <taxon>Agaricomycetes</taxon>
        <taxon>Agaricomycetidae</taxon>
        <taxon>Agaricales</taxon>
        <taxon>Marasmiineae</taxon>
        <taxon>Mycenaceae</taxon>
        <taxon>Mycena</taxon>
    </lineage>
</organism>
<keyword evidence="4" id="KW-1185">Reference proteome</keyword>
<dbReference type="GO" id="GO:0004525">
    <property type="term" value="F:ribonuclease III activity"/>
    <property type="evidence" value="ECO:0007669"/>
    <property type="project" value="InterPro"/>
</dbReference>
<dbReference type="PROSITE" id="PS00517">
    <property type="entry name" value="RNASE_3_1"/>
    <property type="match status" value="2"/>
</dbReference>
<keyword evidence="1" id="KW-0378">Hydrolase</keyword>
<evidence type="ECO:0000313" key="3">
    <source>
        <dbReference type="EMBL" id="CAK5262729.1"/>
    </source>
</evidence>
<dbReference type="PANTHER" id="PTHR14950">
    <property type="entry name" value="DICER-RELATED"/>
    <property type="match status" value="1"/>
</dbReference>
<feature type="domain" description="RNase III" evidence="2">
    <location>
        <begin position="16"/>
        <end position="95"/>
    </location>
</feature>
<dbReference type="Pfam" id="PF00636">
    <property type="entry name" value="Ribonuclease_3"/>
    <property type="match status" value="2"/>
</dbReference>
<gene>
    <name evidence="3" type="ORF">MYCIT1_LOCUS1682</name>
</gene>
<dbReference type="EMBL" id="CAVNYO010000024">
    <property type="protein sequence ID" value="CAK5262729.1"/>
    <property type="molecule type" value="Genomic_DNA"/>
</dbReference>
<dbReference type="Gene3D" id="1.10.1520.10">
    <property type="entry name" value="Ribonuclease III domain"/>
    <property type="match status" value="3"/>
</dbReference>
<dbReference type="AlphaFoldDB" id="A0AAD2GV34"/>
<dbReference type="GO" id="GO:0006396">
    <property type="term" value="P:RNA processing"/>
    <property type="evidence" value="ECO:0007669"/>
    <property type="project" value="InterPro"/>
</dbReference>
<sequence length="382" mass="41816">MLLFPSISKLIDGFLLTKELNSRFFRCKLSDSLLHTAVTAPSVRLEYDYDRLEFLGDSFLKLLASVHAYVFANSAKEGGLHLTRQSLVSNHALNEHFANAEESDWAATGGQGHCGCERGDSRRSVSSGGNDAGIMAAQAMNILPLDVAQWSDFGRKVLVPPSTISAKISRDTIQAIEGIVNHKFRYPYLLAQALTHGSISGPGRVSSERLEFLGDAVLDFLVTRLLFDRHPTLGPGSLTVLKAFSDVIESILGAVYISDDFSSEGVEAFFAAVLKPFYDKHITLNTLPKHPMETLADIVRAQKCLDLEMRVRRRDSAKAIHSVVLGSGSAGRTSVATRNACCEAISALEKDPDYIRRACAIACGKPTPRKRGGSWTSCWPRW</sequence>
<dbReference type="SUPFAM" id="SSF69065">
    <property type="entry name" value="RNase III domain-like"/>
    <property type="match status" value="2"/>
</dbReference>
<dbReference type="Proteomes" id="UP001295794">
    <property type="component" value="Unassembled WGS sequence"/>
</dbReference>
<evidence type="ECO:0000313" key="4">
    <source>
        <dbReference type="Proteomes" id="UP001295794"/>
    </source>
</evidence>
<protein>
    <recommendedName>
        <fullName evidence="2">RNase III domain-containing protein</fullName>
    </recommendedName>
</protein>
<evidence type="ECO:0000256" key="1">
    <source>
        <dbReference type="ARBA" id="ARBA00022801"/>
    </source>
</evidence>
<evidence type="ECO:0000259" key="2">
    <source>
        <dbReference type="PROSITE" id="PS50142"/>
    </source>
</evidence>
<dbReference type="InterPro" id="IPR036389">
    <property type="entry name" value="RNase_III_sf"/>
</dbReference>
<dbReference type="CDD" id="cd00593">
    <property type="entry name" value="RIBOc"/>
    <property type="match status" value="2"/>
</dbReference>
<dbReference type="PROSITE" id="PS50142">
    <property type="entry name" value="RNASE_3_2"/>
    <property type="match status" value="2"/>
</dbReference>
<reference evidence="3" key="1">
    <citation type="submission" date="2023-11" db="EMBL/GenBank/DDBJ databases">
        <authorList>
            <person name="De Vega J J."/>
            <person name="De Vega J J."/>
        </authorList>
    </citation>
    <scope>NUCLEOTIDE SEQUENCE</scope>
</reference>
<feature type="domain" description="RNase III" evidence="2">
    <location>
        <begin position="173"/>
        <end position="243"/>
    </location>
</feature>
<dbReference type="SMART" id="SM00535">
    <property type="entry name" value="RIBOc"/>
    <property type="match status" value="1"/>
</dbReference>
<name>A0AAD2GV34_9AGAR</name>
<comment type="caution">
    <text evidence="3">The sequence shown here is derived from an EMBL/GenBank/DDBJ whole genome shotgun (WGS) entry which is preliminary data.</text>
</comment>